<evidence type="ECO:0000256" key="3">
    <source>
        <dbReference type="ARBA" id="ARBA00022617"/>
    </source>
</evidence>
<dbReference type="PROSITE" id="PS51402">
    <property type="entry name" value="CATALASE_3"/>
    <property type="match status" value="1"/>
</dbReference>
<feature type="binding site" description="axial binding residue" evidence="9">
    <location>
        <position position="338"/>
    </location>
    <ligand>
        <name>heme</name>
        <dbReference type="ChEBI" id="CHEBI:30413"/>
    </ligand>
    <ligandPart>
        <name>Fe</name>
        <dbReference type="ChEBI" id="CHEBI:18248"/>
    </ligandPart>
</feature>
<organism evidence="11 13">
    <name type="scientific">Aliidiomarina maris</name>
    <dbReference type="NCBI Taxonomy" id="531312"/>
    <lineage>
        <taxon>Bacteria</taxon>
        <taxon>Pseudomonadati</taxon>
        <taxon>Pseudomonadota</taxon>
        <taxon>Gammaproteobacteria</taxon>
        <taxon>Alteromonadales</taxon>
        <taxon>Idiomarinaceae</taxon>
        <taxon>Aliidiomarina</taxon>
    </lineage>
</organism>
<dbReference type="GO" id="GO:0042542">
    <property type="term" value="P:response to hydrogen peroxide"/>
    <property type="evidence" value="ECO:0007669"/>
    <property type="project" value="TreeGrafter"/>
</dbReference>
<evidence type="ECO:0000259" key="10">
    <source>
        <dbReference type="SMART" id="SM01060"/>
    </source>
</evidence>
<dbReference type="InterPro" id="IPR011614">
    <property type="entry name" value="Catalase_core"/>
</dbReference>
<dbReference type="AlphaFoldDB" id="A0A327WRV2"/>
<dbReference type="SMART" id="SM01060">
    <property type="entry name" value="Catalase"/>
    <property type="match status" value="1"/>
</dbReference>
<dbReference type="PANTHER" id="PTHR11465">
    <property type="entry name" value="CATALASE"/>
    <property type="match status" value="1"/>
</dbReference>
<keyword evidence="14" id="KW-1185">Reference proteome</keyword>
<comment type="function">
    <text evidence="7">Has an organic peroxide-dependent peroxidase activity.</text>
</comment>
<dbReference type="RefSeq" id="WP_111569864.1">
    <property type="nucleotide sequence ID" value="NZ_PIPK01000010.1"/>
</dbReference>
<accession>A0A327WRV2</accession>
<dbReference type="OrthoDB" id="255727at2"/>
<dbReference type="GO" id="GO:0004096">
    <property type="term" value="F:catalase activity"/>
    <property type="evidence" value="ECO:0007669"/>
    <property type="project" value="InterPro"/>
</dbReference>
<dbReference type="GO" id="GO:0020037">
    <property type="term" value="F:heme binding"/>
    <property type="evidence" value="ECO:0007669"/>
    <property type="project" value="InterPro"/>
</dbReference>
<name>A0A327WRV2_9GAMM</name>
<dbReference type="Pfam" id="PF00199">
    <property type="entry name" value="Catalase"/>
    <property type="match status" value="1"/>
</dbReference>
<evidence type="ECO:0000313" key="11">
    <source>
        <dbReference type="EMBL" id="RAJ95348.1"/>
    </source>
</evidence>
<dbReference type="Gene3D" id="1.20.1280.120">
    <property type="match status" value="1"/>
</dbReference>
<comment type="similarity">
    <text evidence="1 7">Belongs to the catalase family.</text>
</comment>
<keyword evidence="5 7" id="KW-0560">Oxidoreductase</keyword>
<reference evidence="12 14" key="1">
    <citation type="journal article" date="2018" name="Front. Microbiol.">
        <title>Genome-Based Analysis Reveals the Taxonomy and Diversity of the Family Idiomarinaceae.</title>
        <authorList>
            <person name="Liu Y."/>
            <person name="Lai Q."/>
            <person name="Shao Z."/>
        </authorList>
    </citation>
    <scope>NUCLEOTIDE SEQUENCE [LARGE SCALE GENOMIC DNA]</scope>
    <source>
        <strain evidence="12 14">CF12-14</strain>
    </source>
</reference>
<keyword evidence="4 7" id="KW-0479">Metal-binding</keyword>
<gene>
    <name evidence="11" type="ORF">B0I24_11030</name>
    <name evidence="12" type="ORF">CWE07_10880</name>
</gene>
<dbReference type="EC" id="1.11.1.-" evidence="7"/>
<evidence type="ECO:0000256" key="5">
    <source>
        <dbReference type="ARBA" id="ARBA00023002"/>
    </source>
</evidence>
<evidence type="ECO:0000313" key="13">
    <source>
        <dbReference type="Proteomes" id="UP000249203"/>
    </source>
</evidence>
<dbReference type="EMBL" id="QLMD01000010">
    <property type="protein sequence ID" value="RAJ95348.1"/>
    <property type="molecule type" value="Genomic_DNA"/>
</dbReference>
<evidence type="ECO:0000256" key="9">
    <source>
        <dbReference type="PIRSR" id="PIRSR000296-2"/>
    </source>
</evidence>
<feature type="active site" evidence="8">
    <location>
        <position position="60"/>
    </location>
</feature>
<dbReference type="PANTHER" id="PTHR11465:SF9">
    <property type="entry name" value="CATALASE"/>
    <property type="match status" value="1"/>
</dbReference>
<dbReference type="Proteomes" id="UP000287865">
    <property type="component" value="Unassembled WGS sequence"/>
</dbReference>
<keyword evidence="3 7" id="KW-0349">Heme</keyword>
<evidence type="ECO:0000256" key="7">
    <source>
        <dbReference type="PIRNR" id="PIRNR000296"/>
    </source>
</evidence>
<dbReference type="InterPro" id="IPR020835">
    <property type="entry name" value="Catalase_sf"/>
</dbReference>
<keyword evidence="6 7" id="KW-0408">Iron</keyword>
<evidence type="ECO:0000256" key="2">
    <source>
        <dbReference type="ARBA" id="ARBA00022559"/>
    </source>
</evidence>
<dbReference type="CDD" id="cd08153">
    <property type="entry name" value="srpA_like"/>
    <property type="match status" value="1"/>
</dbReference>
<evidence type="ECO:0000313" key="12">
    <source>
        <dbReference type="EMBL" id="RUO22760.1"/>
    </source>
</evidence>
<evidence type="ECO:0000256" key="4">
    <source>
        <dbReference type="ARBA" id="ARBA00022723"/>
    </source>
</evidence>
<evidence type="ECO:0000256" key="1">
    <source>
        <dbReference type="ARBA" id="ARBA00005329"/>
    </source>
</evidence>
<reference evidence="11 13" key="2">
    <citation type="submission" date="2018-06" db="EMBL/GenBank/DDBJ databases">
        <title>Genomic Encyclopedia of Type Strains, Phase III (KMG-III): the genomes of soil and plant-associated and newly described type strains.</title>
        <authorList>
            <person name="Whitman W."/>
        </authorList>
    </citation>
    <scope>NUCLEOTIDE SEQUENCE [LARGE SCALE GENOMIC DNA]</scope>
    <source>
        <strain evidence="11 13">CGMCC 1.15366</strain>
    </source>
</reference>
<evidence type="ECO:0000256" key="8">
    <source>
        <dbReference type="PIRSR" id="PIRSR000296-1"/>
    </source>
</evidence>
<keyword evidence="2 7" id="KW-0575">Peroxidase</keyword>
<evidence type="ECO:0000256" key="6">
    <source>
        <dbReference type="ARBA" id="ARBA00023004"/>
    </source>
</evidence>
<sequence>MSQRRSFSAMNYALIGLALVGLLLIWLTLLGVFGRQHVSAQTFVDFQQGDEPHLGFRRAHAKGVCVAGEFVSSGALADYSTAELLQQGVTPMLGRFSIGGGNPTAPDLTSPVRSFAFSLDAGANQQWRSAMNTPPVMAVATPDAFFAQLNALAPNPHTGERDGEKIAAFFAAHPETQAFRQWSASYQPSASFAQENFHSINAFYLVNADGKQQAVRWHLKANTEAMPGIEQPSSVADNPYAQSEQANDALGLEIADRIRERPVVFDLVFTFADPSDDASDPTVAWPSSRRHVIAGQIVIERVVDSPSVCDAVNFDPLILPTGMRPSEDAILRARSAAYAESYRRRAREQIFHHSDTTP</sequence>
<dbReference type="InterPro" id="IPR024168">
    <property type="entry name" value="Catalase_SrpA-type_pred"/>
</dbReference>
<dbReference type="GO" id="GO:0046872">
    <property type="term" value="F:metal ion binding"/>
    <property type="evidence" value="ECO:0007669"/>
    <property type="project" value="UniProtKB-KW"/>
</dbReference>
<protein>
    <recommendedName>
        <fullName evidence="7">Catalase-related peroxidase</fullName>
        <ecNumber evidence="7">1.11.1.-</ecNumber>
    </recommendedName>
</protein>
<comment type="cofactor">
    <cofactor evidence="7">
        <name>heme</name>
        <dbReference type="ChEBI" id="CHEBI:30413"/>
    </cofactor>
</comment>
<dbReference type="GO" id="GO:0042744">
    <property type="term" value="P:hydrogen peroxide catabolic process"/>
    <property type="evidence" value="ECO:0007669"/>
    <property type="project" value="TreeGrafter"/>
</dbReference>
<dbReference type="EMBL" id="PIPK01000010">
    <property type="protein sequence ID" value="RUO22760.1"/>
    <property type="molecule type" value="Genomic_DNA"/>
</dbReference>
<dbReference type="SUPFAM" id="SSF56634">
    <property type="entry name" value="Heme-dependent catalase-like"/>
    <property type="match status" value="1"/>
</dbReference>
<proteinExistence type="inferred from homology"/>
<dbReference type="PIRSF" id="PIRSF000296">
    <property type="entry name" value="SrpA"/>
    <property type="match status" value="1"/>
</dbReference>
<dbReference type="GO" id="GO:0005737">
    <property type="term" value="C:cytoplasm"/>
    <property type="evidence" value="ECO:0007669"/>
    <property type="project" value="TreeGrafter"/>
</dbReference>
<dbReference type="Proteomes" id="UP000249203">
    <property type="component" value="Unassembled WGS sequence"/>
</dbReference>
<dbReference type="Gene3D" id="2.40.180.10">
    <property type="entry name" value="Catalase core domain"/>
    <property type="match status" value="1"/>
</dbReference>
<dbReference type="PRINTS" id="PR00067">
    <property type="entry name" value="CATALASE"/>
</dbReference>
<feature type="domain" description="Catalase core" evidence="10">
    <location>
        <begin position="30"/>
        <end position="358"/>
    </location>
</feature>
<dbReference type="InterPro" id="IPR018028">
    <property type="entry name" value="Catalase"/>
</dbReference>
<comment type="caution">
    <text evidence="11">The sequence shown here is derived from an EMBL/GenBank/DDBJ whole genome shotgun (WGS) entry which is preliminary data.</text>
</comment>
<evidence type="ECO:0000313" key="14">
    <source>
        <dbReference type="Proteomes" id="UP000287865"/>
    </source>
</evidence>